<proteinExistence type="predicted"/>
<protein>
    <submittedName>
        <fullName evidence="2">Uncharacterized protein</fullName>
    </submittedName>
</protein>
<reference evidence="2 3" key="1">
    <citation type="journal article" date="2015" name="Genome Announc.">
        <title>Complete Genome Sequence of the Type Strain Corynebacterium mustelae DSM 45274, Isolated from Various Tissues of a Male Ferret with Lethal Sepsis.</title>
        <authorList>
            <person name="Ruckert C."/>
            <person name="Eimer J."/>
            <person name="Winkler A."/>
            <person name="Tauch A."/>
        </authorList>
    </citation>
    <scope>NUCLEOTIDE SEQUENCE [LARGE SCALE GENOMIC DNA]</scope>
    <source>
        <strain evidence="2 3">DSM 45274</strain>
    </source>
</reference>
<keyword evidence="1" id="KW-0812">Transmembrane</keyword>
<dbReference type="AlphaFoldDB" id="A0A0G3H0S8"/>
<evidence type="ECO:0000313" key="2">
    <source>
        <dbReference type="EMBL" id="AKK04662.1"/>
    </source>
</evidence>
<feature type="transmembrane region" description="Helical" evidence="1">
    <location>
        <begin position="54"/>
        <end position="73"/>
    </location>
</feature>
<dbReference type="STRING" id="571915.CMUST_01565"/>
<sequence>MKLAHRKTVAQRGRRFHDLVDFFVEYWPKIAFGFISLVGLFVSAFPDLKVQGFLIRHVLFCVVLVLAIVAGWADLRRSASFKELEKEMRG</sequence>
<evidence type="ECO:0000256" key="1">
    <source>
        <dbReference type="SAM" id="Phobius"/>
    </source>
</evidence>
<keyword evidence="1" id="KW-1133">Transmembrane helix</keyword>
<keyword evidence="3" id="KW-1185">Reference proteome</keyword>
<organism evidence="2 3">
    <name type="scientific">Corynebacterium mustelae</name>
    <dbReference type="NCBI Taxonomy" id="571915"/>
    <lineage>
        <taxon>Bacteria</taxon>
        <taxon>Bacillati</taxon>
        <taxon>Actinomycetota</taxon>
        <taxon>Actinomycetes</taxon>
        <taxon>Mycobacteriales</taxon>
        <taxon>Corynebacteriaceae</taxon>
        <taxon>Corynebacterium</taxon>
    </lineage>
</organism>
<dbReference type="PATRIC" id="fig|571915.4.peg.325"/>
<dbReference type="EMBL" id="CP011542">
    <property type="protein sequence ID" value="AKK04662.1"/>
    <property type="molecule type" value="Genomic_DNA"/>
</dbReference>
<dbReference type="RefSeq" id="WP_047261040.1">
    <property type="nucleotide sequence ID" value="NZ_CP011542.1"/>
</dbReference>
<name>A0A0G3H0S8_9CORY</name>
<dbReference type="KEGG" id="cmv:CMUST_01565"/>
<dbReference type="Proteomes" id="UP000035199">
    <property type="component" value="Chromosome"/>
</dbReference>
<keyword evidence="1" id="KW-0472">Membrane</keyword>
<feature type="transmembrane region" description="Helical" evidence="1">
    <location>
        <begin position="20"/>
        <end position="42"/>
    </location>
</feature>
<accession>A0A0G3H0S8</accession>
<reference evidence="3" key="2">
    <citation type="submission" date="2015-05" db="EMBL/GenBank/DDBJ databases">
        <title>Complete genome sequence of Corynebacterium mustelae DSM 45274, isolated from various tissues of a male ferret with lethal sepsis.</title>
        <authorList>
            <person name="Ruckert C."/>
            <person name="Albersmeier A."/>
            <person name="Winkler A."/>
            <person name="Tauch A."/>
        </authorList>
    </citation>
    <scope>NUCLEOTIDE SEQUENCE [LARGE SCALE GENOMIC DNA]</scope>
    <source>
        <strain evidence="3">DSM 45274</strain>
    </source>
</reference>
<evidence type="ECO:0000313" key="3">
    <source>
        <dbReference type="Proteomes" id="UP000035199"/>
    </source>
</evidence>
<gene>
    <name evidence="2" type="ORF">CMUST_01565</name>
</gene>